<accession>A0A6N2T4C5</accession>
<evidence type="ECO:0000313" key="2">
    <source>
        <dbReference type="EMBL" id="VYS98665.1"/>
    </source>
</evidence>
<protein>
    <recommendedName>
        <fullName evidence="3">Twin-arginine translocation signal domain-containing protein</fullName>
    </recommendedName>
</protein>
<dbReference type="NCBIfam" id="TIGR01409">
    <property type="entry name" value="TAT_signal_seq"/>
    <property type="match status" value="1"/>
</dbReference>
<dbReference type="AlphaFoldDB" id="A0A6N2T4C5"/>
<evidence type="ECO:0008006" key="3">
    <source>
        <dbReference type="Google" id="ProtNLM"/>
    </source>
</evidence>
<organism evidence="2">
    <name type="scientific">Campylobacter ureolyticus</name>
    <dbReference type="NCBI Taxonomy" id="827"/>
    <lineage>
        <taxon>Bacteria</taxon>
        <taxon>Pseudomonadati</taxon>
        <taxon>Campylobacterota</taxon>
        <taxon>Epsilonproteobacteria</taxon>
        <taxon>Campylobacterales</taxon>
        <taxon>Campylobacteraceae</taxon>
        <taxon>Campylobacter</taxon>
    </lineage>
</organism>
<dbReference type="InterPro" id="IPR019546">
    <property type="entry name" value="TAT_signal_bac_arc"/>
</dbReference>
<dbReference type="InterPro" id="IPR006311">
    <property type="entry name" value="TAT_signal"/>
</dbReference>
<dbReference type="EMBL" id="CACRSK010000003">
    <property type="protein sequence ID" value="VYS98665.1"/>
    <property type="molecule type" value="Genomic_DNA"/>
</dbReference>
<dbReference type="PROSITE" id="PS51318">
    <property type="entry name" value="TAT"/>
    <property type="match status" value="1"/>
</dbReference>
<gene>
    <name evidence="2" type="ORF">CULFYP111_01134</name>
</gene>
<sequence length="62" mass="6667">MSVKIDEKRRNFIKTAGVAGAVLSTNSLLAKEKNIKTISTASNVGAFYADIDESGKIVKIRP</sequence>
<reference evidence="2" key="1">
    <citation type="submission" date="2019-11" db="EMBL/GenBank/DDBJ databases">
        <authorList>
            <person name="Feng L."/>
        </authorList>
    </citation>
    <scope>NUCLEOTIDE SEQUENCE</scope>
    <source>
        <strain evidence="2">CUreolyticusLFYP111</strain>
    </source>
</reference>
<proteinExistence type="predicted"/>
<evidence type="ECO:0000256" key="1">
    <source>
        <dbReference type="ARBA" id="ARBA00022505"/>
    </source>
</evidence>
<keyword evidence="1" id="KW-0500">Molybdenum</keyword>
<name>A0A6N2T4C5_9BACT</name>